<keyword evidence="4 7" id="KW-0812">Transmembrane</keyword>
<comment type="similarity">
    <text evidence="2">Belongs to the EamA transporter family.</text>
</comment>
<feature type="domain" description="EamA" evidence="8">
    <location>
        <begin position="8"/>
        <end position="146"/>
    </location>
</feature>
<reference evidence="10" key="1">
    <citation type="journal article" date="2019" name="Int. J. Syst. Evol. Microbiol.">
        <title>The Global Catalogue of Microorganisms (GCM) 10K type strain sequencing project: providing services to taxonomists for standard genome sequencing and annotation.</title>
        <authorList>
            <consortium name="The Broad Institute Genomics Platform"/>
            <consortium name="The Broad Institute Genome Sequencing Center for Infectious Disease"/>
            <person name="Wu L."/>
            <person name="Ma J."/>
        </authorList>
    </citation>
    <scope>NUCLEOTIDE SEQUENCE [LARGE SCALE GENOMIC DNA]</scope>
    <source>
        <strain evidence="10">CCUG 63287</strain>
    </source>
</reference>
<dbReference type="Pfam" id="PF00892">
    <property type="entry name" value="EamA"/>
    <property type="match status" value="2"/>
</dbReference>
<dbReference type="PANTHER" id="PTHR32322">
    <property type="entry name" value="INNER MEMBRANE TRANSPORTER"/>
    <property type="match status" value="1"/>
</dbReference>
<evidence type="ECO:0000256" key="3">
    <source>
        <dbReference type="ARBA" id="ARBA00022475"/>
    </source>
</evidence>
<protein>
    <submittedName>
        <fullName evidence="9">DMT family transporter</fullName>
    </submittedName>
</protein>
<evidence type="ECO:0000313" key="9">
    <source>
        <dbReference type="EMBL" id="MFC4651800.1"/>
    </source>
</evidence>
<feature type="transmembrane region" description="Helical" evidence="7">
    <location>
        <begin position="188"/>
        <end position="211"/>
    </location>
</feature>
<dbReference type="InterPro" id="IPR050638">
    <property type="entry name" value="AA-Vitamin_Transporters"/>
</dbReference>
<dbReference type="Proteomes" id="UP001595987">
    <property type="component" value="Unassembled WGS sequence"/>
</dbReference>
<feature type="transmembrane region" description="Helical" evidence="7">
    <location>
        <begin position="37"/>
        <end position="58"/>
    </location>
</feature>
<feature type="transmembrane region" description="Helical" evidence="7">
    <location>
        <begin position="282"/>
        <end position="301"/>
    </location>
</feature>
<gene>
    <name evidence="9" type="ORF">ACFO26_02675</name>
</gene>
<comment type="caution">
    <text evidence="9">The sequence shown here is derived from an EMBL/GenBank/DDBJ whole genome shotgun (WGS) entry which is preliminary data.</text>
</comment>
<feature type="transmembrane region" description="Helical" evidence="7">
    <location>
        <begin position="256"/>
        <end position="276"/>
    </location>
</feature>
<feature type="transmembrane region" description="Helical" evidence="7">
    <location>
        <begin position="231"/>
        <end position="249"/>
    </location>
</feature>
<evidence type="ECO:0000256" key="2">
    <source>
        <dbReference type="ARBA" id="ARBA00007362"/>
    </source>
</evidence>
<name>A0ABV9JE86_9LACT</name>
<dbReference type="InterPro" id="IPR037185">
    <property type="entry name" value="EmrE-like"/>
</dbReference>
<feature type="transmembrane region" description="Helical" evidence="7">
    <location>
        <begin position="101"/>
        <end position="122"/>
    </location>
</feature>
<keyword evidence="5 7" id="KW-1133">Transmembrane helix</keyword>
<dbReference type="PANTHER" id="PTHR32322:SF18">
    <property type="entry name" value="S-ADENOSYLMETHIONINE_S-ADENOSYLHOMOCYSTEINE TRANSPORTER"/>
    <property type="match status" value="1"/>
</dbReference>
<keyword evidence="3" id="KW-1003">Cell membrane</keyword>
<feature type="domain" description="EamA" evidence="8">
    <location>
        <begin position="161"/>
        <end position="296"/>
    </location>
</feature>
<evidence type="ECO:0000256" key="4">
    <source>
        <dbReference type="ARBA" id="ARBA00022692"/>
    </source>
</evidence>
<accession>A0ABV9JE86</accession>
<feature type="transmembrane region" description="Helical" evidence="7">
    <location>
        <begin position="158"/>
        <end position="176"/>
    </location>
</feature>
<evidence type="ECO:0000313" key="10">
    <source>
        <dbReference type="Proteomes" id="UP001595987"/>
    </source>
</evidence>
<dbReference type="EMBL" id="JBHSGD010000004">
    <property type="protein sequence ID" value="MFC4651800.1"/>
    <property type="molecule type" value="Genomic_DNA"/>
</dbReference>
<evidence type="ECO:0000256" key="6">
    <source>
        <dbReference type="ARBA" id="ARBA00023136"/>
    </source>
</evidence>
<comment type="subcellular location">
    <subcellularLocation>
        <location evidence="1">Cell membrane</location>
        <topology evidence="1">Multi-pass membrane protein</topology>
    </subcellularLocation>
</comment>
<keyword evidence="10" id="KW-1185">Reference proteome</keyword>
<sequence length="307" mass="32812">MQKNNYLLGLALCLISTIFWGSQFPVMEPVLKVIDPFYFTLMRYGSVAIIFAILLLITEGKKAFHMDGHLLKLWLLGSSAIAGYSFLAFAGQKMAGNSGSIITSVLMAVQPLLAVLVARVYRGTRPTKVALLSMAVALIGVLLVVTNGNLSILTSGSHTLIAVVLILLGALCWVIYTTGGADFTDWSILRFSTLSTILGIGTVIVLLAIATAAGWLHIPTSNAVGSILPEWLYMVIPAGVIAVFTWNLGNRIVSPINGILFMNIVPVTSFIISAVIGYKVGSFEIIGAAIVISALIANNIYNRKHSS</sequence>
<evidence type="ECO:0000259" key="8">
    <source>
        <dbReference type="Pfam" id="PF00892"/>
    </source>
</evidence>
<keyword evidence="6 7" id="KW-0472">Membrane</keyword>
<dbReference type="SUPFAM" id="SSF103481">
    <property type="entry name" value="Multidrug resistance efflux transporter EmrE"/>
    <property type="match status" value="1"/>
</dbReference>
<organism evidence="9 10">
    <name type="scientific">Lactococcus nasutitermitis</name>
    <dbReference type="NCBI Taxonomy" id="1652957"/>
    <lineage>
        <taxon>Bacteria</taxon>
        <taxon>Bacillati</taxon>
        <taxon>Bacillota</taxon>
        <taxon>Bacilli</taxon>
        <taxon>Lactobacillales</taxon>
        <taxon>Streptococcaceae</taxon>
        <taxon>Lactococcus</taxon>
    </lineage>
</organism>
<proteinExistence type="inferred from homology"/>
<evidence type="ECO:0000256" key="7">
    <source>
        <dbReference type="SAM" id="Phobius"/>
    </source>
</evidence>
<dbReference type="InterPro" id="IPR000620">
    <property type="entry name" value="EamA_dom"/>
</dbReference>
<evidence type="ECO:0000256" key="1">
    <source>
        <dbReference type="ARBA" id="ARBA00004651"/>
    </source>
</evidence>
<evidence type="ECO:0000256" key="5">
    <source>
        <dbReference type="ARBA" id="ARBA00022989"/>
    </source>
</evidence>
<feature type="transmembrane region" description="Helical" evidence="7">
    <location>
        <begin position="70"/>
        <end position="89"/>
    </location>
</feature>
<dbReference type="RefSeq" id="WP_213533973.1">
    <property type="nucleotide sequence ID" value="NZ_BOVQ01000002.1"/>
</dbReference>
<feature type="transmembrane region" description="Helical" evidence="7">
    <location>
        <begin position="129"/>
        <end position="146"/>
    </location>
</feature>